<reference evidence="9 10" key="1">
    <citation type="submission" date="2009-09" db="EMBL/GenBank/DDBJ databases">
        <authorList>
            <person name="Weinstock G."/>
            <person name="Sodergren E."/>
            <person name="Clifton S."/>
            <person name="Fulton L."/>
            <person name="Fulton B."/>
            <person name="Courtney L."/>
            <person name="Fronick C."/>
            <person name="Harrison M."/>
            <person name="Strong C."/>
            <person name="Farmer C."/>
            <person name="Delahaunty K."/>
            <person name="Markovic C."/>
            <person name="Hall O."/>
            <person name="Minx P."/>
            <person name="Tomlinson C."/>
            <person name="Mitreva M."/>
            <person name="Nelson J."/>
            <person name="Hou S."/>
            <person name="Wollam A."/>
            <person name="Pepin K.H."/>
            <person name="Johnson M."/>
            <person name="Bhonagiri V."/>
            <person name="Nash W.E."/>
            <person name="Warren W."/>
            <person name="Chinwalla A."/>
            <person name="Mardis E.R."/>
            <person name="Wilson R.K."/>
        </authorList>
    </citation>
    <scope>NUCLEOTIDE SEQUENCE [LARGE SCALE GENOMIC DNA]</scope>
    <source>
        <strain evidence="10">ATCC 35185 / DSM 20758 / VPI D19B-28</strain>
    </source>
</reference>
<evidence type="ECO:0000256" key="2">
    <source>
        <dbReference type="ARBA" id="ARBA00005267"/>
    </source>
</evidence>
<dbReference type="GO" id="GO:0016651">
    <property type="term" value="F:oxidoreductase activity, acting on NAD(P)H"/>
    <property type="evidence" value="ECO:0007669"/>
    <property type="project" value="UniProtKB-ARBA"/>
</dbReference>
<dbReference type="SUPFAM" id="SSF52218">
    <property type="entry name" value="Flavoproteins"/>
    <property type="match status" value="1"/>
</dbReference>
<dbReference type="NCBIfam" id="TIGR01753">
    <property type="entry name" value="flav_short"/>
    <property type="match status" value="1"/>
</dbReference>
<dbReference type="EMBL" id="ACKP02000046">
    <property type="protein sequence ID" value="EEX76645.1"/>
    <property type="molecule type" value="Genomic_DNA"/>
</dbReference>
<dbReference type="PANTHER" id="PTHR43717">
    <property type="entry name" value="ANAEROBIC NITRIC OXIDE REDUCTASE FLAVORUBREDOXIN"/>
    <property type="match status" value="1"/>
</dbReference>
<comment type="similarity">
    <text evidence="2 7">Belongs to the flavodoxin family.</text>
</comment>
<comment type="function">
    <text evidence="7">Low-potential electron donor to a number of redox enzymes.</text>
</comment>
<dbReference type="PROSITE" id="PS00201">
    <property type="entry name" value="FLAVODOXIN"/>
    <property type="match status" value="1"/>
</dbReference>
<dbReference type="PROSITE" id="PS50902">
    <property type="entry name" value="FLAVODOXIN_LIKE"/>
    <property type="match status" value="1"/>
</dbReference>
<evidence type="ECO:0000259" key="8">
    <source>
        <dbReference type="PROSITE" id="PS50902"/>
    </source>
</evidence>
<keyword evidence="3 7" id="KW-0813">Transport</keyword>
<dbReference type="GO" id="GO:0009055">
    <property type="term" value="F:electron transfer activity"/>
    <property type="evidence" value="ECO:0007669"/>
    <property type="project" value="UniProtKB-UniRule"/>
</dbReference>
<evidence type="ECO:0000256" key="7">
    <source>
        <dbReference type="RuleBase" id="RU367037"/>
    </source>
</evidence>
<dbReference type="eggNOG" id="COG0716">
    <property type="taxonomic scope" value="Bacteria"/>
</dbReference>
<organism evidence="9 10">
    <name type="scientific">Selenomonas sputigena (strain ATCC 35185 / DSM 20758 / CCUG 44933 / VPI D19B-28)</name>
    <dbReference type="NCBI Taxonomy" id="546271"/>
    <lineage>
        <taxon>Bacteria</taxon>
        <taxon>Bacillati</taxon>
        <taxon>Bacillota</taxon>
        <taxon>Negativicutes</taxon>
        <taxon>Selenomonadales</taxon>
        <taxon>Selenomonadaceae</taxon>
        <taxon>Selenomonas</taxon>
    </lineage>
</organism>
<evidence type="ECO:0000313" key="9">
    <source>
        <dbReference type="EMBL" id="EEX76645.1"/>
    </source>
</evidence>
<comment type="caution">
    <text evidence="9">The sequence shown here is derived from an EMBL/GenBank/DDBJ whole genome shotgun (WGS) entry which is preliminary data.</text>
</comment>
<dbReference type="Proteomes" id="UP000003505">
    <property type="component" value="Unassembled WGS sequence"/>
</dbReference>
<sequence length="159" mass="16995">MIIYKIFSKENMGGFFMKKVAVVYWSGSGNTEEMAKAVLEGAKKGGADAELKRFEDFKVADMAGYDGFLFGCPATGSEELQEDYVEPFFAEAESKLSGVPVGLFGSYGWGGGAFMESWAERVRAAGAKLVDDGLAVENAPDDDGLKACEELGEALAKSL</sequence>
<comment type="cofactor">
    <cofactor evidence="1 7">
        <name>FMN</name>
        <dbReference type="ChEBI" id="CHEBI:58210"/>
    </cofactor>
</comment>
<evidence type="ECO:0000256" key="4">
    <source>
        <dbReference type="ARBA" id="ARBA00022630"/>
    </source>
</evidence>
<evidence type="ECO:0000256" key="5">
    <source>
        <dbReference type="ARBA" id="ARBA00022643"/>
    </source>
</evidence>
<dbReference type="GO" id="GO:0010181">
    <property type="term" value="F:FMN binding"/>
    <property type="evidence" value="ECO:0007669"/>
    <property type="project" value="UniProtKB-UniRule"/>
</dbReference>
<gene>
    <name evidence="9" type="ORF">SELSPUOL_01975</name>
</gene>
<dbReference type="InterPro" id="IPR008254">
    <property type="entry name" value="Flavodoxin/NO_synth"/>
</dbReference>
<dbReference type="InterPro" id="IPR010087">
    <property type="entry name" value="Flav_short"/>
</dbReference>
<feature type="domain" description="Flavodoxin-like" evidence="8">
    <location>
        <begin position="20"/>
        <end position="156"/>
    </location>
</feature>
<dbReference type="InterPro" id="IPR029039">
    <property type="entry name" value="Flavoprotein-like_sf"/>
</dbReference>
<keyword evidence="6 7" id="KW-0249">Electron transport</keyword>
<dbReference type="Gene3D" id="3.40.50.360">
    <property type="match status" value="1"/>
</dbReference>
<dbReference type="InterPro" id="IPR001226">
    <property type="entry name" value="Flavodoxin_CS"/>
</dbReference>
<protein>
    <recommendedName>
        <fullName evidence="7">Flavodoxin</fullName>
    </recommendedName>
</protein>
<dbReference type="PANTHER" id="PTHR43717:SF1">
    <property type="entry name" value="ANAEROBIC NITRIC OXIDE REDUCTASE FLAVORUBREDOXIN"/>
    <property type="match status" value="1"/>
</dbReference>
<evidence type="ECO:0000256" key="3">
    <source>
        <dbReference type="ARBA" id="ARBA00022448"/>
    </source>
</evidence>
<accession>C9LWW9</accession>
<evidence type="ECO:0000256" key="6">
    <source>
        <dbReference type="ARBA" id="ARBA00022982"/>
    </source>
</evidence>
<name>C9LWW9_SELS3</name>
<evidence type="ECO:0000313" key="10">
    <source>
        <dbReference type="Proteomes" id="UP000003505"/>
    </source>
</evidence>
<dbReference type="AlphaFoldDB" id="C9LWW9"/>
<evidence type="ECO:0000256" key="1">
    <source>
        <dbReference type="ARBA" id="ARBA00001917"/>
    </source>
</evidence>
<proteinExistence type="inferred from homology"/>
<dbReference type="Pfam" id="PF00258">
    <property type="entry name" value="Flavodoxin_1"/>
    <property type="match status" value="1"/>
</dbReference>
<keyword evidence="5 7" id="KW-0288">FMN</keyword>
<dbReference type="STRING" id="546271.Selsp_2164"/>
<keyword evidence="4 7" id="KW-0285">Flavoprotein</keyword>